<evidence type="ECO:0000256" key="4">
    <source>
        <dbReference type="SAM" id="SignalP"/>
    </source>
</evidence>
<gene>
    <name evidence="6" type="ORF">EI545_09135</name>
</gene>
<organism evidence="6 7">
    <name type="scientific">Tabrizicola piscis</name>
    <dbReference type="NCBI Taxonomy" id="2494374"/>
    <lineage>
        <taxon>Bacteria</taxon>
        <taxon>Pseudomonadati</taxon>
        <taxon>Pseudomonadota</taxon>
        <taxon>Alphaproteobacteria</taxon>
        <taxon>Rhodobacterales</taxon>
        <taxon>Paracoccaceae</taxon>
        <taxon>Tabrizicola</taxon>
    </lineage>
</organism>
<dbReference type="AlphaFoldDB" id="A0A3S8U5Z8"/>
<evidence type="ECO:0000313" key="6">
    <source>
        <dbReference type="EMBL" id="AZL58985.1"/>
    </source>
</evidence>
<dbReference type="InterPro" id="IPR036737">
    <property type="entry name" value="OmpA-like_sf"/>
</dbReference>
<dbReference type="EMBL" id="CP034328">
    <property type="protein sequence ID" value="AZL58985.1"/>
    <property type="molecule type" value="Genomic_DNA"/>
</dbReference>
<accession>A0A3S8U5Z8</accession>
<keyword evidence="2 3" id="KW-0472">Membrane</keyword>
<dbReference type="Proteomes" id="UP000282002">
    <property type="component" value="Chromosome"/>
</dbReference>
<sequence>MVSLSWALAALPAAALTLNLPAKVIGEERRSEVPGSYALPLAPFDGVSVPSRPVEGALDQRAFQLEAPDQTTLAVMGPLRDQVVAAGFTVLLDCDARACGGFDFRFGTEVMPEPDMHVDMGDFRFLSAEREDEAISILVSRSAFSAFVQVTRVTPAPLPDAPTEAVVDLNEVERPRSVEASPAIAAALDTVGSAVLDDLVFASGAATLSDGDYPSLAAVAAWLEANPDATIALVGHTDASGSLAANIAISEQRAEAVAQALIDLHGVDRVRIASEGVGFLAPRDTNQTEEGRQKNRRVEVIVTSTR</sequence>
<dbReference type="SUPFAM" id="SSF103088">
    <property type="entry name" value="OmpA-like"/>
    <property type="match status" value="1"/>
</dbReference>
<keyword evidence="7" id="KW-1185">Reference proteome</keyword>
<dbReference type="InterPro" id="IPR006665">
    <property type="entry name" value="OmpA-like"/>
</dbReference>
<dbReference type="InterPro" id="IPR050330">
    <property type="entry name" value="Bact_OuterMem_StrucFunc"/>
</dbReference>
<dbReference type="InterPro" id="IPR006690">
    <property type="entry name" value="OMPA-like_CS"/>
</dbReference>
<evidence type="ECO:0000256" key="3">
    <source>
        <dbReference type="PROSITE-ProRule" id="PRU00473"/>
    </source>
</evidence>
<dbReference type="PRINTS" id="PR01021">
    <property type="entry name" value="OMPADOMAIN"/>
</dbReference>
<evidence type="ECO:0000259" key="5">
    <source>
        <dbReference type="PROSITE" id="PS51123"/>
    </source>
</evidence>
<protein>
    <submittedName>
        <fullName evidence="6">OmpA family protein</fullName>
    </submittedName>
</protein>
<feature type="chain" id="PRO_5019256518" evidence="4">
    <location>
        <begin position="16"/>
        <end position="306"/>
    </location>
</feature>
<dbReference type="GO" id="GO:0009279">
    <property type="term" value="C:cell outer membrane"/>
    <property type="evidence" value="ECO:0007669"/>
    <property type="project" value="UniProtKB-SubCell"/>
</dbReference>
<dbReference type="PANTHER" id="PTHR30329">
    <property type="entry name" value="STATOR ELEMENT OF FLAGELLAR MOTOR COMPLEX"/>
    <property type="match status" value="1"/>
</dbReference>
<dbReference type="KEGG" id="taw:EI545_09135"/>
<evidence type="ECO:0000256" key="2">
    <source>
        <dbReference type="ARBA" id="ARBA00023136"/>
    </source>
</evidence>
<feature type="domain" description="OmpA-like" evidence="5">
    <location>
        <begin position="188"/>
        <end position="306"/>
    </location>
</feature>
<dbReference type="RefSeq" id="WP_125325183.1">
    <property type="nucleotide sequence ID" value="NZ_CP034328.1"/>
</dbReference>
<keyword evidence="4" id="KW-0732">Signal</keyword>
<name>A0A3S8U5Z8_9RHOB</name>
<reference evidence="6 7" key="1">
    <citation type="submission" date="2018-12" db="EMBL/GenBank/DDBJ databases">
        <title>Complete genome sequencing of Tabrizicola sp. K13M18.</title>
        <authorList>
            <person name="Bae J.-W."/>
        </authorList>
    </citation>
    <scope>NUCLEOTIDE SEQUENCE [LARGE SCALE GENOMIC DNA]</scope>
    <source>
        <strain evidence="6 7">K13M18</strain>
    </source>
</reference>
<dbReference type="PANTHER" id="PTHR30329:SF20">
    <property type="entry name" value="EXPORTED PROTEIN"/>
    <property type="match status" value="1"/>
</dbReference>
<dbReference type="CDD" id="cd07185">
    <property type="entry name" value="OmpA_C-like"/>
    <property type="match status" value="1"/>
</dbReference>
<dbReference type="Gene3D" id="3.30.1330.60">
    <property type="entry name" value="OmpA-like domain"/>
    <property type="match status" value="1"/>
</dbReference>
<dbReference type="PROSITE" id="PS01068">
    <property type="entry name" value="OMPA_1"/>
    <property type="match status" value="1"/>
</dbReference>
<proteinExistence type="predicted"/>
<comment type="subcellular location">
    <subcellularLocation>
        <location evidence="1">Cell outer membrane</location>
    </subcellularLocation>
</comment>
<dbReference type="Pfam" id="PF00691">
    <property type="entry name" value="OmpA"/>
    <property type="match status" value="1"/>
</dbReference>
<feature type="signal peptide" evidence="4">
    <location>
        <begin position="1"/>
        <end position="15"/>
    </location>
</feature>
<dbReference type="PROSITE" id="PS51123">
    <property type="entry name" value="OMPA_2"/>
    <property type="match status" value="1"/>
</dbReference>
<evidence type="ECO:0000313" key="7">
    <source>
        <dbReference type="Proteomes" id="UP000282002"/>
    </source>
</evidence>
<evidence type="ECO:0000256" key="1">
    <source>
        <dbReference type="ARBA" id="ARBA00004442"/>
    </source>
</evidence>
<dbReference type="OrthoDB" id="9792021at2"/>
<dbReference type="InterPro" id="IPR006664">
    <property type="entry name" value="OMP_bac"/>
</dbReference>